<evidence type="ECO:0000256" key="7">
    <source>
        <dbReference type="ARBA" id="ARBA00022842"/>
    </source>
</evidence>
<dbReference type="GO" id="GO:0019213">
    <property type="term" value="F:deacetylase activity"/>
    <property type="evidence" value="ECO:0007669"/>
    <property type="project" value="TreeGrafter"/>
</dbReference>
<keyword evidence="8" id="KW-0119">Carbohydrate metabolism</keyword>
<comment type="similarity">
    <text evidence="3">Belongs to the YdjC deacetylase family.</text>
</comment>
<keyword evidence="10" id="KW-1185">Reference proteome</keyword>
<keyword evidence="6" id="KW-0378">Hydrolase</keyword>
<comment type="function">
    <text evidence="2">Probably catalyzes the deacetylation of acetylated carbohydrates an important step in the degradation of oligosaccharides.</text>
</comment>
<dbReference type="PANTHER" id="PTHR31609">
    <property type="entry name" value="YDJC DEACETYLASE FAMILY MEMBER"/>
    <property type="match status" value="1"/>
</dbReference>
<dbReference type="GO" id="GO:0005975">
    <property type="term" value="P:carbohydrate metabolic process"/>
    <property type="evidence" value="ECO:0007669"/>
    <property type="project" value="InterPro"/>
</dbReference>
<proteinExistence type="inferred from homology"/>
<organism evidence="9 10">
    <name type="scientific">Clytia hemisphaerica</name>
    <dbReference type="NCBI Taxonomy" id="252671"/>
    <lineage>
        <taxon>Eukaryota</taxon>
        <taxon>Metazoa</taxon>
        <taxon>Cnidaria</taxon>
        <taxon>Hydrozoa</taxon>
        <taxon>Hydroidolina</taxon>
        <taxon>Leptothecata</taxon>
        <taxon>Obeliida</taxon>
        <taxon>Clytiidae</taxon>
        <taxon>Clytia</taxon>
    </lineage>
</organism>
<dbReference type="InterPro" id="IPR011330">
    <property type="entry name" value="Glyco_hydro/deAcase_b/a-brl"/>
</dbReference>
<keyword evidence="7" id="KW-0460">Magnesium</keyword>
<evidence type="ECO:0000256" key="1">
    <source>
        <dbReference type="ARBA" id="ARBA00001946"/>
    </source>
</evidence>
<dbReference type="Proteomes" id="UP000594262">
    <property type="component" value="Unplaced"/>
</dbReference>
<accession>A0A7M5WSQ0</accession>
<evidence type="ECO:0000256" key="3">
    <source>
        <dbReference type="ARBA" id="ARBA00008843"/>
    </source>
</evidence>
<evidence type="ECO:0000313" key="10">
    <source>
        <dbReference type="Proteomes" id="UP000594262"/>
    </source>
</evidence>
<evidence type="ECO:0000256" key="8">
    <source>
        <dbReference type="ARBA" id="ARBA00023277"/>
    </source>
</evidence>
<dbReference type="GO" id="GO:0016787">
    <property type="term" value="F:hydrolase activity"/>
    <property type="evidence" value="ECO:0007669"/>
    <property type="project" value="UniProtKB-KW"/>
</dbReference>
<dbReference type="Pfam" id="PF04794">
    <property type="entry name" value="YdjC"/>
    <property type="match status" value="1"/>
</dbReference>
<comment type="cofactor">
    <cofactor evidence="1">
        <name>Mg(2+)</name>
        <dbReference type="ChEBI" id="CHEBI:18420"/>
    </cofactor>
</comment>
<dbReference type="GO" id="GO:0046872">
    <property type="term" value="F:metal ion binding"/>
    <property type="evidence" value="ECO:0007669"/>
    <property type="project" value="UniProtKB-KW"/>
</dbReference>
<dbReference type="InterPro" id="IPR006879">
    <property type="entry name" value="YdjC-like"/>
</dbReference>
<name>A0A7M5WSQ0_9CNID</name>
<evidence type="ECO:0000256" key="2">
    <source>
        <dbReference type="ARBA" id="ARBA00003451"/>
    </source>
</evidence>
<reference evidence="9" key="1">
    <citation type="submission" date="2021-01" db="UniProtKB">
        <authorList>
            <consortium name="EnsemblMetazoa"/>
        </authorList>
    </citation>
    <scope>IDENTIFICATION</scope>
</reference>
<protein>
    <recommendedName>
        <fullName evidence="4">Carbohydrate deacetylase</fullName>
    </recommendedName>
</protein>
<dbReference type="EnsemblMetazoa" id="CLYHEMT011067.2">
    <property type="protein sequence ID" value="CLYHEMP011067.2"/>
    <property type="gene ID" value="CLYHEMG011067"/>
</dbReference>
<dbReference type="PANTHER" id="PTHR31609:SF1">
    <property type="entry name" value="CARBOHYDRATE DEACETYLASE"/>
    <property type="match status" value="1"/>
</dbReference>
<evidence type="ECO:0000256" key="6">
    <source>
        <dbReference type="ARBA" id="ARBA00022801"/>
    </source>
</evidence>
<dbReference type="OrthoDB" id="8908051at2759"/>
<evidence type="ECO:0000256" key="5">
    <source>
        <dbReference type="ARBA" id="ARBA00022723"/>
    </source>
</evidence>
<keyword evidence="5" id="KW-0479">Metal-binding</keyword>
<dbReference type="SUPFAM" id="SSF88713">
    <property type="entry name" value="Glycoside hydrolase/deacetylase"/>
    <property type="match status" value="1"/>
</dbReference>
<sequence length="251" mass="28849">KNKTKMALAVEENFEPKQFSLGTIITIKVTADDYGYCPQRNEGILEALNDGIVNSVSVLVNAAFVDPIPLKCCLKTAVKKLKLGLHLNLTEGRPVTSFDSVETLLDHDNEFFPKALFQEHLKLFSKTQIYQEIKNQIVLFNEIFGKNPDYIDGHQHCHIFPIITEELVKCMDEFDIQETRIPHEIVDLVDLKRNGCITENQEYFFQTVLENCITAKSIFDKREIRYVNFQVSKCSNLFLQSKNIKLETEVV</sequence>
<evidence type="ECO:0000313" key="9">
    <source>
        <dbReference type="EnsemblMetazoa" id="CLYHEMP011067.2"/>
    </source>
</evidence>
<dbReference type="Gene3D" id="3.20.20.370">
    <property type="entry name" value="Glycoside hydrolase/deacetylase"/>
    <property type="match status" value="1"/>
</dbReference>
<dbReference type="AlphaFoldDB" id="A0A7M5WSQ0"/>
<evidence type="ECO:0000256" key="4">
    <source>
        <dbReference type="ARBA" id="ARBA00018477"/>
    </source>
</evidence>